<sequence>GAALRRAQAEVRELRARVAASEQRAASAEQRAAASERRIAAAERELDHTVGTALPALVEQLRGRVPADQALAGIERPATGPLRALLETMGGELSRERQKRTEMVAAFRSIAGRLQALVAGNLARLREMQDRYEADALDDLFQLDSTASQTGRMADRIAVLTGALSGKHWPRPIVIWRVLRAATSRIEGLERVQIRCTSEQAVVGAAAEKVITLLAELIDNAVSFSPPSTAVNVYVQEVPRGIAVEIADSGLAMQPDMLARAQQAVAADPSSMLKLSGTRQGLLVVGMIARKFGLRVSYQASATGGTAVTVLIPQQLLTEPRADHHAPGHHAAVAPTPERRASVRPNAAPPLPSRRPPSPPPEERSGAHPLTPEGLPRRRRKQVESGTERAAQPPAPPPPVRKKPAEAGNRFGSFHTAVKQDRTRTTPRSEGTT</sequence>
<comment type="caution">
    <text evidence="9">The sequence shown here is derived from an EMBL/GenBank/DDBJ whole genome shotgun (WGS) entry which is preliminary data.</text>
</comment>
<dbReference type="Proteomes" id="UP000275401">
    <property type="component" value="Unassembled WGS sequence"/>
</dbReference>
<keyword evidence="4" id="KW-0808">Transferase</keyword>
<dbReference type="InterPro" id="IPR036890">
    <property type="entry name" value="HATPase_C_sf"/>
</dbReference>
<evidence type="ECO:0000313" key="9">
    <source>
        <dbReference type="EMBL" id="RNF97678.1"/>
    </source>
</evidence>
<keyword evidence="6" id="KW-0175">Coiled coil</keyword>
<dbReference type="EMBL" id="RIBZ01000715">
    <property type="protein sequence ID" value="RNF97678.1"/>
    <property type="molecule type" value="Genomic_DNA"/>
</dbReference>
<reference evidence="9 10" key="1">
    <citation type="submission" date="2018-11" db="EMBL/GenBank/DDBJ databases">
        <title>The Potential of Streptomyces as Biocontrol Agents against the Tomato grey mould, Botrytis cinerea (Gray mold) Frontiers in Microbiology.</title>
        <authorList>
            <person name="Li D."/>
        </authorList>
    </citation>
    <scope>NUCLEOTIDE SEQUENCE [LARGE SCALE GENOMIC DNA]</scope>
    <source>
        <strain evidence="9 10">NEAU-LD23</strain>
    </source>
</reference>
<feature type="region of interest" description="Disordered" evidence="7">
    <location>
        <begin position="320"/>
        <end position="433"/>
    </location>
</feature>
<comment type="catalytic activity">
    <reaction evidence="1">
        <text>ATP + protein L-histidine = ADP + protein N-phospho-L-histidine.</text>
        <dbReference type="EC" id="2.7.13.3"/>
    </reaction>
</comment>
<evidence type="ECO:0000256" key="1">
    <source>
        <dbReference type="ARBA" id="ARBA00000085"/>
    </source>
</evidence>
<evidence type="ECO:0000256" key="4">
    <source>
        <dbReference type="ARBA" id="ARBA00022679"/>
    </source>
</evidence>
<evidence type="ECO:0000259" key="8">
    <source>
        <dbReference type="SMART" id="SM00387"/>
    </source>
</evidence>
<dbReference type="Pfam" id="PF02518">
    <property type="entry name" value="HATPase_c"/>
    <property type="match status" value="1"/>
</dbReference>
<organism evidence="9 10">
    <name type="scientific">Streptomyces botrytidirepellens</name>
    <dbReference type="NCBI Taxonomy" id="2486417"/>
    <lineage>
        <taxon>Bacteria</taxon>
        <taxon>Bacillati</taxon>
        <taxon>Actinomycetota</taxon>
        <taxon>Actinomycetes</taxon>
        <taxon>Kitasatosporales</taxon>
        <taxon>Streptomycetaceae</taxon>
        <taxon>Streptomyces</taxon>
    </lineage>
</organism>
<dbReference type="GO" id="GO:0000160">
    <property type="term" value="P:phosphorelay signal transduction system"/>
    <property type="evidence" value="ECO:0007669"/>
    <property type="project" value="TreeGrafter"/>
</dbReference>
<dbReference type="EC" id="2.7.13.3" evidence="2"/>
<keyword evidence="3" id="KW-0597">Phosphoprotein</keyword>
<protein>
    <recommendedName>
        <fullName evidence="2">histidine kinase</fullName>
        <ecNumber evidence="2">2.7.13.3</ecNumber>
    </recommendedName>
</protein>
<feature type="coiled-coil region" evidence="6">
    <location>
        <begin position="4"/>
        <end position="45"/>
    </location>
</feature>
<dbReference type="PANTHER" id="PTHR45436">
    <property type="entry name" value="SENSOR HISTIDINE KINASE YKOH"/>
    <property type="match status" value="1"/>
</dbReference>
<feature type="domain" description="Histidine kinase/HSP90-like ATPase" evidence="8">
    <location>
        <begin position="205"/>
        <end position="316"/>
    </location>
</feature>
<gene>
    <name evidence="9" type="ORF">EEJ42_36760</name>
</gene>
<feature type="non-terminal residue" evidence="9">
    <location>
        <position position="1"/>
    </location>
</feature>
<name>A0A3M8TWU5_9ACTN</name>
<proteinExistence type="predicted"/>
<dbReference type="SMART" id="SM00387">
    <property type="entry name" value="HATPase_c"/>
    <property type="match status" value="1"/>
</dbReference>
<keyword evidence="5 9" id="KW-0418">Kinase</keyword>
<dbReference type="RefSeq" id="WP_148082158.1">
    <property type="nucleotide sequence ID" value="NZ_RIBZ01000715.1"/>
</dbReference>
<keyword evidence="10" id="KW-1185">Reference proteome</keyword>
<evidence type="ECO:0000256" key="2">
    <source>
        <dbReference type="ARBA" id="ARBA00012438"/>
    </source>
</evidence>
<dbReference type="InterPro" id="IPR050428">
    <property type="entry name" value="TCS_sensor_his_kinase"/>
</dbReference>
<dbReference type="AlphaFoldDB" id="A0A3M8TWU5"/>
<dbReference type="InterPro" id="IPR003594">
    <property type="entry name" value="HATPase_dom"/>
</dbReference>
<dbReference type="GO" id="GO:0004673">
    <property type="term" value="F:protein histidine kinase activity"/>
    <property type="evidence" value="ECO:0007669"/>
    <property type="project" value="UniProtKB-EC"/>
</dbReference>
<evidence type="ECO:0000256" key="7">
    <source>
        <dbReference type="SAM" id="MobiDB-lite"/>
    </source>
</evidence>
<dbReference type="Gene3D" id="3.30.565.10">
    <property type="entry name" value="Histidine kinase-like ATPase, C-terminal domain"/>
    <property type="match status" value="1"/>
</dbReference>
<feature type="compositionally biased region" description="Pro residues" evidence="7">
    <location>
        <begin position="347"/>
        <end position="360"/>
    </location>
</feature>
<evidence type="ECO:0000313" key="10">
    <source>
        <dbReference type="Proteomes" id="UP000275401"/>
    </source>
</evidence>
<dbReference type="PANTHER" id="PTHR45436:SF5">
    <property type="entry name" value="SENSOR HISTIDINE KINASE TRCS"/>
    <property type="match status" value="1"/>
</dbReference>
<evidence type="ECO:0000256" key="3">
    <source>
        <dbReference type="ARBA" id="ARBA00022553"/>
    </source>
</evidence>
<accession>A0A3M8TWU5</accession>
<evidence type="ECO:0000256" key="5">
    <source>
        <dbReference type="ARBA" id="ARBA00022777"/>
    </source>
</evidence>
<dbReference type="GO" id="GO:0005886">
    <property type="term" value="C:plasma membrane"/>
    <property type="evidence" value="ECO:0007669"/>
    <property type="project" value="TreeGrafter"/>
</dbReference>
<evidence type="ECO:0000256" key="6">
    <source>
        <dbReference type="SAM" id="Coils"/>
    </source>
</evidence>
<dbReference type="SUPFAM" id="SSF55874">
    <property type="entry name" value="ATPase domain of HSP90 chaperone/DNA topoisomerase II/histidine kinase"/>
    <property type="match status" value="1"/>
</dbReference>